<dbReference type="Proteomes" id="UP000318741">
    <property type="component" value="Chromosome"/>
</dbReference>
<dbReference type="EMBL" id="CP036265">
    <property type="protein sequence ID" value="QDT14820.1"/>
    <property type="molecule type" value="Genomic_DNA"/>
</dbReference>
<accession>A0A517P609</accession>
<dbReference type="RefSeq" id="WP_145357676.1">
    <property type="nucleotide sequence ID" value="NZ_CP036265.1"/>
</dbReference>
<proteinExistence type="predicted"/>
<dbReference type="AlphaFoldDB" id="A0A517P609"/>
<sequence>MTERSDAAPTHGPGGPYIEGVSDYCDRWCERCPLAGRCRLRAFELELGDLADPADTDADRRARFWRALKTVYGVDARGELHESDASTVDEVWQGDGAAAAIYEEAEADDWDGDAALEERDEPTDPLAIAARELAVDLLKWLREHGEAAQIACDAAAVHPCGVAPADALDVIRWYGVQLGPKLQRAVRSDAKGNARDRAGSAKVALLAAERTFGGWTVLRDVLPAALPARRAEFAAEIADFQRRLASLRAGIDRAFPAARTFVRPGFDDGTLEEPAAL</sequence>
<evidence type="ECO:0000313" key="2">
    <source>
        <dbReference type="Proteomes" id="UP000318741"/>
    </source>
</evidence>
<organism evidence="1 2">
    <name type="scientific">Alienimonas californiensis</name>
    <dbReference type="NCBI Taxonomy" id="2527989"/>
    <lineage>
        <taxon>Bacteria</taxon>
        <taxon>Pseudomonadati</taxon>
        <taxon>Planctomycetota</taxon>
        <taxon>Planctomycetia</taxon>
        <taxon>Planctomycetales</taxon>
        <taxon>Planctomycetaceae</taxon>
        <taxon>Alienimonas</taxon>
    </lineage>
</organism>
<keyword evidence="2" id="KW-1185">Reference proteome</keyword>
<reference evidence="1 2" key="1">
    <citation type="submission" date="2019-02" db="EMBL/GenBank/DDBJ databases">
        <title>Deep-cultivation of Planctomycetes and their phenomic and genomic characterization uncovers novel biology.</title>
        <authorList>
            <person name="Wiegand S."/>
            <person name="Jogler M."/>
            <person name="Boedeker C."/>
            <person name="Pinto D."/>
            <person name="Vollmers J."/>
            <person name="Rivas-Marin E."/>
            <person name="Kohn T."/>
            <person name="Peeters S.H."/>
            <person name="Heuer A."/>
            <person name="Rast P."/>
            <person name="Oberbeckmann S."/>
            <person name="Bunk B."/>
            <person name="Jeske O."/>
            <person name="Meyerdierks A."/>
            <person name="Storesund J.E."/>
            <person name="Kallscheuer N."/>
            <person name="Luecker S."/>
            <person name="Lage O.M."/>
            <person name="Pohl T."/>
            <person name="Merkel B.J."/>
            <person name="Hornburger P."/>
            <person name="Mueller R.-W."/>
            <person name="Bruemmer F."/>
            <person name="Labrenz M."/>
            <person name="Spormann A.M."/>
            <person name="Op den Camp H."/>
            <person name="Overmann J."/>
            <person name="Amann R."/>
            <person name="Jetten M.S.M."/>
            <person name="Mascher T."/>
            <person name="Medema M.H."/>
            <person name="Devos D.P."/>
            <person name="Kaster A.-K."/>
            <person name="Ovreas L."/>
            <person name="Rohde M."/>
            <person name="Galperin M.Y."/>
            <person name="Jogler C."/>
        </authorList>
    </citation>
    <scope>NUCLEOTIDE SEQUENCE [LARGE SCALE GENOMIC DNA]</scope>
    <source>
        <strain evidence="1 2">CA12</strain>
    </source>
</reference>
<protein>
    <submittedName>
        <fullName evidence="1">Uncharacterized protein</fullName>
    </submittedName>
</protein>
<gene>
    <name evidence="1" type="ORF">CA12_09000</name>
</gene>
<dbReference type="OrthoDB" id="1114593at2"/>
<name>A0A517P609_9PLAN</name>
<evidence type="ECO:0000313" key="1">
    <source>
        <dbReference type="EMBL" id="QDT14820.1"/>
    </source>
</evidence>
<dbReference type="KEGG" id="acaf:CA12_09000"/>